<evidence type="ECO:0008006" key="3">
    <source>
        <dbReference type="Google" id="ProtNLM"/>
    </source>
</evidence>
<gene>
    <name evidence="1" type="ORF">Thiowin_01603</name>
</gene>
<dbReference type="Pfam" id="PF12059">
    <property type="entry name" value="DUF3540"/>
    <property type="match status" value="1"/>
</dbReference>
<dbReference type="EMBL" id="CP121472">
    <property type="protein sequence ID" value="WPL16636.1"/>
    <property type="molecule type" value="Genomic_DNA"/>
</dbReference>
<accession>A0ABZ0S8Q8</accession>
<dbReference type="Proteomes" id="UP001432180">
    <property type="component" value="Chromosome"/>
</dbReference>
<protein>
    <recommendedName>
        <fullName evidence="3">DUF3540 domain-containing protein</fullName>
    </recommendedName>
</protein>
<proteinExistence type="predicted"/>
<name>A0ABZ0S8Q8_9GAMM</name>
<organism evidence="1 2">
    <name type="scientific">Thiorhodovibrio winogradskyi</name>
    <dbReference type="NCBI Taxonomy" id="77007"/>
    <lineage>
        <taxon>Bacteria</taxon>
        <taxon>Pseudomonadati</taxon>
        <taxon>Pseudomonadota</taxon>
        <taxon>Gammaproteobacteria</taxon>
        <taxon>Chromatiales</taxon>
        <taxon>Chromatiaceae</taxon>
        <taxon>Thiorhodovibrio</taxon>
    </lineage>
</organism>
<dbReference type="RefSeq" id="WP_328987180.1">
    <property type="nucleotide sequence ID" value="NZ_CP121472.1"/>
</dbReference>
<sequence length="208" mass="22950">MSPNPSRPGLLGLVLHQAEVRRCLDDAWDLRLDERILTARQAASCLLRPEVGDLVLLSVAESGDHYILAVLERAASEEVAHFNLPQDSVLHSSGRLTLAPEQELLCVTTRIGLQAAGADANIGLVELTTRALRTQAERIVTLARQMDATIGELVQRLTRSQRFVHQDEECQCANLRLLVEKTAVLQSRETFIQAQEQVKVDGETVQLG</sequence>
<evidence type="ECO:0000313" key="1">
    <source>
        <dbReference type="EMBL" id="WPL16636.1"/>
    </source>
</evidence>
<reference evidence="1 2" key="1">
    <citation type="journal article" date="2023" name="Microorganisms">
        <title>Thiorhodovibrio frisius and Trv. litoralis spp. nov., Two Novel Members from a Clade of Fastidious Purple Sulfur Bacteria That Exhibit Unique Red-Shifted Light-Harvesting Capabilities.</title>
        <authorList>
            <person name="Methner A."/>
            <person name="Kuzyk S.B."/>
            <person name="Petersen J."/>
            <person name="Bauer S."/>
            <person name="Brinkmann H."/>
            <person name="Sichau K."/>
            <person name="Wanner G."/>
            <person name="Wolf J."/>
            <person name="Neumann-Schaal M."/>
            <person name="Henke P."/>
            <person name="Tank M."/>
            <person name="Sproer C."/>
            <person name="Bunk B."/>
            <person name="Overmann J."/>
        </authorList>
    </citation>
    <scope>NUCLEOTIDE SEQUENCE [LARGE SCALE GENOMIC DNA]</scope>
    <source>
        <strain evidence="1 2">DSM 6702</strain>
    </source>
</reference>
<keyword evidence="2" id="KW-1185">Reference proteome</keyword>
<dbReference type="InterPro" id="IPR021927">
    <property type="entry name" value="DUF3540"/>
</dbReference>
<evidence type="ECO:0000313" key="2">
    <source>
        <dbReference type="Proteomes" id="UP001432180"/>
    </source>
</evidence>